<dbReference type="PANTHER" id="PTHR21180">
    <property type="entry name" value="ENDONUCLEASE/EXONUCLEASE/PHOSPHATASE FAMILY DOMAIN-CONTAINING PROTEIN 1"/>
    <property type="match status" value="1"/>
</dbReference>
<dbReference type="SUPFAM" id="SSF47781">
    <property type="entry name" value="RuvA domain 2-like"/>
    <property type="match status" value="1"/>
</dbReference>
<dbReference type="SMART" id="SM00278">
    <property type="entry name" value="HhH1"/>
    <property type="match status" value="2"/>
</dbReference>
<comment type="caution">
    <text evidence="2">The sequence shown here is derived from an EMBL/GenBank/DDBJ whole genome shotgun (WGS) entry which is preliminary data.</text>
</comment>
<dbReference type="Proteomes" id="UP000030416">
    <property type="component" value="Unassembled WGS sequence"/>
</dbReference>
<dbReference type="eggNOG" id="COG1555">
    <property type="taxonomic scope" value="Bacteria"/>
</dbReference>
<evidence type="ECO:0000259" key="1">
    <source>
        <dbReference type="SMART" id="SM00278"/>
    </source>
</evidence>
<dbReference type="AlphaFoldDB" id="A0A0A3I763"/>
<organism evidence="2 3">
    <name type="scientific">Ureibacillus manganicus DSM 26584</name>
    <dbReference type="NCBI Taxonomy" id="1384049"/>
    <lineage>
        <taxon>Bacteria</taxon>
        <taxon>Bacillati</taxon>
        <taxon>Bacillota</taxon>
        <taxon>Bacilli</taxon>
        <taxon>Bacillales</taxon>
        <taxon>Caryophanaceae</taxon>
        <taxon>Ureibacillus</taxon>
    </lineage>
</organism>
<dbReference type="NCBIfam" id="TIGR00426">
    <property type="entry name" value="competence protein ComEA helix-hairpin-helix repeat region"/>
    <property type="match status" value="1"/>
</dbReference>
<name>A0A0A3I763_9BACL</name>
<dbReference type="InterPro" id="IPR051675">
    <property type="entry name" value="Endo/Exo/Phosphatase_dom_1"/>
</dbReference>
<dbReference type="Gene3D" id="1.10.150.280">
    <property type="entry name" value="AF1531-like domain"/>
    <property type="match status" value="1"/>
</dbReference>
<reference evidence="2 3" key="1">
    <citation type="submission" date="2014-02" db="EMBL/GenBank/DDBJ databases">
        <title>Draft genome sequence of Lysinibacillus manganicus DSM 26584T.</title>
        <authorList>
            <person name="Zhang F."/>
            <person name="Wang G."/>
            <person name="Zhang L."/>
        </authorList>
    </citation>
    <scope>NUCLEOTIDE SEQUENCE [LARGE SCALE GENOMIC DNA]</scope>
    <source>
        <strain evidence="2 3">DSM 26584</strain>
    </source>
</reference>
<dbReference type="STRING" id="1384049.CD29_10985"/>
<feature type="domain" description="Helix-hairpin-helix DNA-binding motif class 1" evidence="1">
    <location>
        <begin position="143"/>
        <end position="162"/>
    </location>
</feature>
<dbReference type="Pfam" id="PF12836">
    <property type="entry name" value="HHH_3"/>
    <property type="match status" value="1"/>
</dbReference>
<dbReference type="InterPro" id="IPR019554">
    <property type="entry name" value="Soluble_ligand-bd"/>
</dbReference>
<protein>
    <recommendedName>
        <fullName evidence="1">Helix-hairpin-helix DNA-binding motif class 1 domain-containing protein</fullName>
    </recommendedName>
</protein>
<feature type="domain" description="Helix-hairpin-helix DNA-binding motif class 1" evidence="1">
    <location>
        <begin position="173"/>
        <end position="192"/>
    </location>
</feature>
<accession>A0A0A3I763</accession>
<dbReference type="EMBL" id="JPVN01000011">
    <property type="protein sequence ID" value="KGR78563.1"/>
    <property type="molecule type" value="Genomic_DNA"/>
</dbReference>
<dbReference type="GO" id="GO:0015627">
    <property type="term" value="C:type II protein secretion system complex"/>
    <property type="evidence" value="ECO:0007669"/>
    <property type="project" value="TreeGrafter"/>
</dbReference>
<dbReference type="PANTHER" id="PTHR21180:SF32">
    <property type="entry name" value="ENDONUCLEASE_EXONUCLEASE_PHOSPHATASE FAMILY DOMAIN-CONTAINING PROTEIN 1"/>
    <property type="match status" value="1"/>
</dbReference>
<evidence type="ECO:0000313" key="2">
    <source>
        <dbReference type="EMBL" id="KGR78563.1"/>
    </source>
</evidence>
<dbReference type="GO" id="GO:0015628">
    <property type="term" value="P:protein secretion by the type II secretion system"/>
    <property type="evidence" value="ECO:0007669"/>
    <property type="project" value="TreeGrafter"/>
</dbReference>
<dbReference type="GO" id="GO:0006281">
    <property type="term" value="P:DNA repair"/>
    <property type="evidence" value="ECO:0007669"/>
    <property type="project" value="InterPro"/>
</dbReference>
<sequence length="197" mass="22093">MLCTAILVIFLQQNHSSEEFLEPITIIPLENEQLNTNEQLPFDNEEISFHNVIVDIKGEVKYPGVYELTSDKRVIDVIELAGGYTDDADSKGINHAQRLQDEMVIYIPKTGDSLNDEQTDTFITVPTTFTASNLININLANESDLLTLPGIGPSKAQAIITYRDENGRFQSIEDLKKVSGIGDKTFEKLKEFITIKQ</sequence>
<keyword evidence="3" id="KW-1185">Reference proteome</keyword>
<dbReference type="GO" id="GO:0003677">
    <property type="term" value="F:DNA binding"/>
    <property type="evidence" value="ECO:0007669"/>
    <property type="project" value="InterPro"/>
</dbReference>
<dbReference type="InterPro" id="IPR004509">
    <property type="entry name" value="Competence_ComEA_HhH"/>
</dbReference>
<gene>
    <name evidence="2" type="ORF">CD29_10985</name>
</gene>
<dbReference type="Pfam" id="PF10531">
    <property type="entry name" value="SLBB"/>
    <property type="match status" value="1"/>
</dbReference>
<dbReference type="InterPro" id="IPR003583">
    <property type="entry name" value="Hlx-hairpin-Hlx_DNA-bd_motif"/>
</dbReference>
<dbReference type="InterPro" id="IPR010994">
    <property type="entry name" value="RuvA_2-like"/>
</dbReference>
<proteinExistence type="predicted"/>
<evidence type="ECO:0000313" key="3">
    <source>
        <dbReference type="Proteomes" id="UP000030416"/>
    </source>
</evidence>
<dbReference type="Gene3D" id="3.10.560.10">
    <property type="entry name" value="Outer membrane lipoprotein wza domain like"/>
    <property type="match status" value="1"/>
</dbReference>